<dbReference type="AlphaFoldDB" id="A0A2D4NNB5"/>
<accession>A0A2D4NNB5</accession>
<sequence>MLIRSSKKTKCCAICRGQLISQGMQQLTHTHTRTHTHSPNLLNARAEKEGRQQKILVSRLRKQKKCKDFLFICMVSYRTVRSGGKDICLSQTRHFFHHCRIFPCTAFQKFLKMTTKVGCAFQVFQKWHKSVDKHQHRHALYLCRKESRLLDS</sequence>
<proteinExistence type="predicted"/>
<reference evidence="1" key="2">
    <citation type="submission" date="2017-11" db="EMBL/GenBank/DDBJ databases">
        <title>Coralsnake Venomics: Analyses of Venom Gland Transcriptomes and Proteomes of Six Brazilian Taxa.</title>
        <authorList>
            <person name="Aird S.D."/>
            <person name="Jorge da Silva N."/>
            <person name="Qiu L."/>
            <person name="Villar-Briones A."/>
            <person name="Aparecida-Saddi V."/>
            <person name="Campos-Telles M.P."/>
            <person name="Grau M."/>
            <person name="Mikheyev A.S."/>
        </authorList>
    </citation>
    <scope>NUCLEOTIDE SEQUENCE</scope>
    <source>
        <tissue evidence="1">Venom_gland</tissue>
    </source>
</reference>
<evidence type="ECO:0000313" key="1">
    <source>
        <dbReference type="EMBL" id="LAB47207.1"/>
    </source>
</evidence>
<name>A0A2D4NNB5_MICSU</name>
<dbReference type="EMBL" id="IACN01013914">
    <property type="protein sequence ID" value="LAB47207.1"/>
    <property type="molecule type" value="Transcribed_RNA"/>
</dbReference>
<reference evidence="1" key="1">
    <citation type="submission" date="2017-07" db="EMBL/GenBank/DDBJ databases">
        <authorList>
            <person name="Mikheyev A."/>
            <person name="Grau M."/>
        </authorList>
    </citation>
    <scope>NUCLEOTIDE SEQUENCE</scope>
    <source>
        <tissue evidence="1">Venom_gland</tissue>
    </source>
</reference>
<organism evidence="1">
    <name type="scientific">Micrurus surinamensis</name>
    <name type="common">Surinam coral snake</name>
    <dbReference type="NCBI Taxonomy" id="129470"/>
    <lineage>
        <taxon>Eukaryota</taxon>
        <taxon>Metazoa</taxon>
        <taxon>Chordata</taxon>
        <taxon>Craniata</taxon>
        <taxon>Vertebrata</taxon>
        <taxon>Euteleostomi</taxon>
        <taxon>Lepidosauria</taxon>
        <taxon>Squamata</taxon>
        <taxon>Bifurcata</taxon>
        <taxon>Unidentata</taxon>
        <taxon>Episquamata</taxon>
        <taxon>Toxicofera</taxon>
        <taxon>Serpentes</taxon>
        <taxon>Colubroidea</taxon>
        <taxon>Elapidae</taxon>
        <taxon>Elapinae</taxon>
        <taxon>Micrurus</taxon>
    </lineage>
</organism>
<protein>
    <submittedName>
        <fullName evidence="1">Uncharacterized protein</fullName>
    </submittedName>
</protein>